<dbReference type="SUPFAM" id="SSF52833">
    <property type="entry name" value="Thioredoxin-like"/>
    <property type="match status" value="1"/>
</dbReference>
<evidence type="ECO:0000313" key="3">
    <source>
        <dbReference type="Proteomes" id="UP000194457"/>
    </source>
</evidence>
<evidence type="ECO:0000313" key="2">
    <source>
        <dbReference type="EMBL" id="ART64624.1"/>
    </source>
</evidence>
<dbReference type="InterPro" id="IPR013766">
    <property type="entry name" value="Thioredoxin_domain"/>
</dbReference>
<dbReference type="Pfam" id="PF00085">
    <property type="entry name" value="Thioredoxin"/>
    <property type="match status" value="1"/>
</dbReference>
<dbReference type="InterPro" id="IPR036249">
    <property type="entry name" value="Thioredoxin-like_sf"/>
</dbReference>
<proteinExistence type="predicted"/>
<dbReference type="Proteomes" id="UP000194457">
    <property type="component" value="Chromosome"/>
</dbReference>
<dbReference type="AlphaFoldDB" id="A0A240UT14"/>
<organism evidence="2 3">
    <name type="scientific">Kushneria marisflavi</name>
    <dbReference type="NCBI Taxonomy" id="157779"/>
    <lineage>
        <taxon>Bacteria</taxon>
        <taxon>Pseudomonadati</taxon>
        <taxon>Pseudomonadota</taxon>
        <taxon>Gammaproteobacteria</taxon>
        <taxon>Oceanospirillales</taxon>
        <taxon>Halomonadaceae</taxon>
        <taxon>Kushneria</taxon>
    </lineage>
</organism>
<reference evidence="2 3" key="1">
    <citation type="submission" date="2017-05" db="EMBL/GenBank/DDBJ databases">
        <authorList>
            <person name="Song R."/>
            <person name="Chenine A.L."/>
            <person name="Ruprecht R.M."/>
        </authorList>
    </citation>
    <scope>NUCLEOTIDE SEQUENCE [LARGE SCALE GENOMIC DNA]</scope>
    <source>
        <strain evidence="2">SW32</strain>
    </source>
</reference>
<evidence type="ECO:0000259" key="1">
    <source>
        <dbReference type="PROSITE" id="PS51352"/>
    </source>
</evidence>
<accession>A0A240UT14</accession>
<gene>
    <name evidence="2" type="ORF">B9H00_06415</name>
</gene>
<feature type="domain" description="Thioredoxin" evidence="1">
    <location>
        <begin position="1"/>
        <end position="103"/>
    </location>
</feature>
<sequence>MPDSVVPERLELDVSQGAVVVEFGTPWCGYCQAAQPLIRQVIDQAPGVRHVRVEDGKGKRLGRSYQVKLWPTLIFLRDGQERTRCVRPESRQMLEAALEHVLRDDSSATGMDDGI</sequence>
<dbReference type="Gene3D" id="3.40.30.10">
    <property type="entry name" value="Glutaredoxin"/>
    <property type="match status" value="1"/>
</dbReference>
<dbReference type="PROSITE" id="PS51352">
    <property type="entry name" value="THIOREDOXIN_2"/>
    <property type="match status" value="1"/>
</dbReference>
<keyword evidence="3" id="KW-1185">Reference proteome</keyword>
<dbReference type="EMBL" id="CP021358">
    <property type="protein sequence ID" value="ART64624.1"/>
    <property type="molecule type" value="Genomic_DNA"/>
</dbReference>
<dbReference type="KEGG" id="kma:B9H00_06415"/>
<dbReference type="CDD" id="cd02947">
    <property type="entry name" value="TRX_family"/>
    <property type="match status" value="1"/>
</dbReference>
<name>A0A240UT14_9GAMM</name>
<protein>
    <submittedName>
        <fullName evidence="2">Thiol reductase thioredoxin</fullName>
    </submittedName>
</protein>